<keyword evidence="4 14" id="KW-0436">Ligase</keyword>
<evidence type="ECO:0000256" key="9">
    <source>
        <dbReference type="ARBA" id="ARBA00022840"/>
    </source>
</evidence>
<evidence type="ECO:0000256" key="7">
    <source>
        <dbReference type="ARBA" id="ARBA00022737"/>
    </source>
</evidence>
<dbReference type="Pfam" id="PF02787">
    <property type="entry name" value="CPSase_L_D3"/>
    <property type="match status" value="1"/>
</dbReference>
<feature type="binding site" evidence="14">
    <location>
        <position position="849"/>
    </location>
    <ligand>
        <name>Mg(2+)</name>
        <dbReference type="ChEBI" id="CHEBI:18420"/>
        <label>3</label>
    </ligand>
</feature>
<dbReference type="Gene3D" id="3.40.50.1380">
    <property type="entry name" value="Methylglyoxal synthase-like domain"/>
    <property type="match status" value="1"/>
</dbReference>
<gene>
    <name evidence="14 17" type="primary">carB</name>
    <name evidence="17" type="ORF">GURASL_17900</name>
</gene>
<feature type="binding site" evidence="14">
    <location>
        <position position="723"/>
    </location>
    <ligand>
        <name>ATP</name>
        <dbReference type="ChEBI" id="CHEBI:30616"/>
        <label>2</label>
    </ligand>
</feature>
<feature type="binding site" evidence="14">
    <location>
        <position position="795"/>
    </location>
    <ligand>
        <name>ATP</name>
        <dbReference type="ChEBI" id="CHEBI:30616"/>
        <label>2</label>
    </ligand>
</feature>
<dbReference type="Gene3D" id="3.40.50.20">
    <property type="match status" value="2"/>
</dbReference>
<dbReference type="EC" id="6.3.5.5" evidence="14"/>
<keyword evidence="8 14" id="KW-0547">Nucleotide-binding</keyword>
<feature type="binding site" evidence="14">
    <location>
        <position position="169"/>
    </location>
    <ligand>
        <name>ATP</name>
        <dbReference type="ChEBI" id="CHEBI:30616"/>
        <label>1</label>
    </ligand>
</feature>
<comment type="pathway">
    <text evidence="14">Pyrimidine metabolism; UMP biosynthesis via de novo pathway; (S)-dihydroorotate from bicarbonate: step 1/3.</text>
</comment>
<feature type="binding site" evidence="14">
    <location>
        <position position="299"/>
    </location>
    <ligand>
        <name>Mn(2+)</name>
        <dbReference type="ChEBI" id="CHEBI:29035"/>
        <label>2</label>
    </ligand>
</feature>
<comment type="function">
    <text evidence="14">Large subunit of the glutamine-dependent carbamoyl phosphate synthetase (CPSase). CPSase catalyzes the formation of carbamoyl phosphate from the ammonia moiety of glutamine, carbonate, and phosphate donated by ATP, constituting the first step of 2 biosynthetic pathways, one leading to arginine and/or urea and the other to pyrimidine nucleotides. The large subunit (synthetase) binds the substrates ammonia (free or transferred from glutamine from the small subunit), hydrogencarbonate and ATP and carries out an ATP-coupled ligase reaction, activating hydrogencarbonate by forming carboxy phosphate which reacts with ammonia to form carbamoyl phosphate.</text>
</comment>
<feature type="binding site" evidence="14">
    <location>
        <position position="176"/>
    </location>
    <ligand>
        <name>ATP</name>
        <dbReference type="ChEBI" id="CHEBI:30616"/>
        <label>1</label>
    </ligand>
</feature>
<evidence type="ECO:0000256" key="5">
    <source>
        <dbReference type="ARBA" id="ARBA00022605"/>
    </source>
</evidence>
<dbReference type="InterPro" id="IPR058047">
    <property type="entry name" value="CPSase_preATP-grasp"/>
</dbReference>
<feature type="binding site" evidence="14">
    <location>
        <position position="285"/>
    </location>
    <ligand>
        <name>ATP</name>
        <dbReference type="ChEBI" id="CHEBI:30616"/>
        <label>1</label>
    </ligand>
</feature>
<feature type="binding site" evidence="14">
    <location>
        <position position="837"/>
    </location>
    <ligand>
        <name>ATP</name>
        <dbReference type="ChEBI" id="CHEBI:30616"/>
        <label>2</label>
    </ligand>
</feature>
<accession>A0ABN6VX00</accession>
<keyword evidence="7 14" id="KW-0677">Repeat</keyword>
<feature type="binding site" evidence="14">
    <location>
        <position position="797"/>
    </location>
    <ligand>
        <name>ATP</name>
        <dbReference type="ChEBI" id="CHEBI:30616"/>
        <label>2</label>
    </ligand>
</feature>
<comment type="catalytic activity">
    <reaction evidence="13 14">
        <text>hydrogencarbonate + NH4(+) + 2 ATP = carbamoyl phosphate + 2 ADP + phosphate + 2 H(+)</text>
        <dbReference type="Rhea" id="RHEA:18029"/>
        <dbReference type="ChEBI" id="CHEBI:15378"/>
        <dbReference type="ChEBI" id="CHEBI:17544"/>
        <dbReference type="ChEBI" id="CHEBI:28938"/>
        <dbReference type="ChEBI" id="CHEBI:30616"/>
        <dbReference type="ChEBI" id="CHEBI:43474"/>
        <dbReference type="ChEBI" id="CHEBI:58228"/>
        <dbReference type="ChEBI" id="CHEBI:456216"/>
        <dbReference type="EC" id="6.3.4.16"/>
    </reaction>
</comment>
<dbReference type="InterPro" id="IPR005480">
    <property type="entry name" value="CPSase_lsu_oligo"/>
</dbReference>
<proteinExistence type="inferred from homology"/>
<evidence type="ECO:0000256" key="12">
    <source>
        <dbReference type="ARBA" id="ARBA00023211"/>
    </source>
</evidence>
<sequence length="1080" mass="119027">MPKRTDLNKILIIGAGPIVIGQACEFDYSGTQACKALKEEGFEVVLLNSNPATIMTDPDFADRTYVEPVTPEVLAKIIEKERPDAVLPTLGGQTALNTAVAVAENGTLEKFGVELIGAKLPAIKKAEDRTLFKEAMERIGLAVPRSGLAHNYNEAMEVVRHVGFPAIIRPSFTLGGTGGGIAYNMEEYEKMSMAGIDASPTDEILVEESVIGWKEYELEVMRDTADNVVIICSIENFDPMGVHTGDSITVAPAQTLTDKEYQILRDAALKIIREIGVDTGGSNIQFGINPRDGRLVVIEMNPRVSRSSALASKATGFPIAKIAAKLAVGYTLDEIRNDITRETPACFEPTIDYVVTKVPRFTFEKFPAADATLTTQMKSVGEVMAIGRTFKESFQKALRSLEIGSCGFESRLFANGDSRRALTDKEQQLLHDKLRVPNWERLWYLGDAFRCGMSVEEVFALTAIDPWFLHNIRQIIEMEKELRALDIKAVGPEFAARLREAKQWGFADKMLGRFWGMNEEELRQLRLSLDIRPVFKRVDTCAAEFVAYTPYLYSTYEEECEAEVTERPKIMILGGGPNRIGQGIEFDYCCVHGVFALAEDGFETIMVNCNPETVSTDYDTSDRLYFEPLTYEDVLSIVDIEKPQGVIVQFGGQTPLKLAVALEKAGVPIIGTSPDAIDRAEDRERFQAMLHKLNLLQPENGTARSFEEAEEVANRIGYPVVVRPSYVLGGRAMEIVYDVDNLRRYMHTAVQASPEHPILIDKFLDKAIEIDVDALCDGTEVVIGGIMEHIEEAGIHSGDSACSLPPYSISQELIEEIRRQTELMALELNVKGLMNVQYAIKDNVIYILEVNPRASRTAPFVSKATGRPLAKIAARVMAGKSLKELGVAGDIVPQHVAVKEAVFPFVKFPGVDTILGPEMKSTGEVMGIDESFAKAFAKAQLGANVRLPADGKVFISLHNADKKLIVESAKKLYKYGFKLVATRGTAAYLQEKGIAVETINKVLEGRPHVVDAIKNGEIAMVFNTTQGAQSVADSFSIRRETLMHNVAYFTTVAGAKAAVDGIIAMKEAELDVKPLQEYLR</sequence>
<dbReference type="InterPro" id="IPR036914">
    <property type="entry name" value="MGS-like_dom_sf"/>
</dbReference>
<keyword evidence="12" id="KW-0464">Manganese</keyword>
<feature type="region of interest" description="Carboxyphosphate synthetic domain" evidence="14">
    <location>
        <begin position="1"/>
        <end position="402"/>
    </location>
</feature>
<feature type="binding site" evidence="14">
    <location>
        <position position="837"/>
    </location>
    <ligand>
        <name>Mn(2+)</name>
        <dbReference type="ChEBI" id="CHEBI:29035"/>
        <label>3</label>
    </ligand>
</feature>
<feature type="binding site" evidence="14">
    <location>
        <position position="851"/>
    </location>
    <ligand>
        <name>Mg(2+)</name>
        <dbReference type="ChEBI" id="CHEBI:18420"/>
        <label>4</label>
    </ligand>
</feature>
<comment type="cofactor">
    <cofactor evidence="14">
        <name>Mg(2+)</name>
        <dbReference type="ChEBI" id="CHEBI:18420"/>
    </cofactor>
    <cofactor evidence="14">
        <name>Mn(2+)</name>
        <dbReference type="ChEBI" id="CHEBI:29035"/>
    </cofactor>
    <text evidence="14">Binds 4 Mg(2+) or Mn(2+) ions per subunit.</text>
</comment>
<keyword evidence="9 14" id="KW-0067">ATP-binding</keyword>
<dbReference type="InterPro" id="IPR006275">
    <property type="entry name" value="CPSase_lsu"/>
</dbReference>
<feature type="binding site" evidence="14">
    <location>
        <position position="242"/>
    </location>
    <ligand>
        <name>ATP</name>
        <dbReference type="ChEBI" id="CHEBI:30616"/>
        <label>1</label>
    </ligand>
</feature>
<dbReference type="EC" id="6.3.4.16" evidence="14"/>
<feature type="domain" description="ATP-grasp" evidence="15">
    <location>
        <begin position="133"/>
        <end position="328"/>
    </location>
</feature>
<dbReference type="PROSITE" id="PS00866">
    <property type="entry name" value="CPSASE_1"/>
    <property type="match status" value="1"/>
</dbReference>
<feature type="binding site" evidence="14">
    <location>
        <position position="849"/>
    </location>
    <ligand>
        <name>Mn(2+)</name>
        <dbReference type="ChEBI" id="CHEBI:29035"/>
        <label>3</label>
    </ligand>
</feature>
<dbReference type="NCBIfam" id="NF003671">
    <property type="entry name" value="PRK05294.1"/>
    <property type="match status" value="1"/>
</dbReference>
<keyword evidence="10" id="KW-0460">Magnesium</keyword>
<dbReference type="InterPro" id="IPR011607">
    <property type="entry name" value="MGS-like_dom"/>
</dbReference>
<dbReference type="NCBIfam" id="TIGR01369">
    <property type="entry name" value="CPSaseII_lrg"/>
    <property type="match status" value="1"/>
</dbReference>
<evidence type="ECO:0000259" key="16">
    <source>
        <dbReference type="PROSITE" id="PS51855"/>
    </source>
</evidence>
<evidence type="ECO:0000256" key="3">
    <source>
        <dbReference type="ARBA" id="ARBA00022571"/>
    </source>
</evidence>
<feature type="binding site" evidence="14">
    <location>
        <position position="769"/>
    </location>
    <ligand>
        <name>ATP</name>
        <dbReference type="ChEBI" id="CHEBI:30616"/>
        <label>2</label>
    </ligand>
</feature>
<reference evidence="17 18" key="1">
    <citation type="submission" date="2022-12" db="EMBL/GenBank/DDBJ databases">
        <title>Polyphasic characterization of Geotalea uranireducens NIT-SL11 newly isolated from a complex of sewage sludge and microbially reduced graphene oxide.</title>
        <authorList>
            <person name="Xie L."/>
            <person name="Yoshida N."/>
            <person name="Meng L."/>
        </authorList>
    </citation>
    <scope>NUCLEOTIDE SEQUENCE [LARGE SCALE GENOMIC DNA]</scope>
    <source>
        <strain evidence="17 18">NIT-SL11</strain>
    </source>
</reference>
<dbReference type="NCBIfam" id="NF009455">
    <property type="entry name" value="PRK12815.1"/>
    <property type="match status" value="1"/>
</dbReference>
<feature type="binding site" evidence="14">
    <location>
        <position position="175"/>
    </location>
    <ligand>
        <name>ATP</name>
        <dbReference type="ChEBI" id="CHEBI:30616"/>
        <label>1</label>
    </ligand>
</feature>
<dbReference type="Gene3D" id="1.10.1030.10">
    <property type="entry name" value="Carbamoyl-phosphate synthetase, large subunit oligomerisation domain"/>
    <property type="match status" value="1"/>
</dbReference>
<protein>
    <recommendedName>
        <fullName evidence="14">Carbamoyl phosphate synthase large chain</fullName>
        <ecNumber evidence="14">6.3.4.16</ecNumber>
        <ecNumber evidence="14">6.3.5.5</ecNumber>
    </recommendedName>
    <alternativeName>
        <fullName evidence="14">Carbamoyl phosphate synthetase ammonia chain</fullName>
    </alternativeName>
</protein>
<comment type="caution">
    <text evidence="14">Lacks conserved residue(s) required for the propagation of feature annotation.</text>
</comment>
<comment type="pathway">
    <text evidence="1 14">Amino-acid biosynthesis; L-arginine biosynthesis; carbamoyl phosphate from bicarbonate: step 1/1.</text>
</comment>
<keyword evidence="11 14" id="KW-0665">Pyrimidine biosynthesis</keyword>
<dbReference type="InterPro" id="IPR036897">
    <property type="entry name" value="CarbamoylP_synth_lsu_oligo_sf"/>
</dbReference>
<feature type="binding site" evidence="14">
    <location>
        <position position="243"/>
    </location>
    <ligand>
        <name>ATP</name>
        <dbReference type="ChEBI" id="CHEBI:30616"/>
        <label>1</label>
    </ligand>
</feature>
<dbReference type="SMART" id="SM01096">
    <property type="entry name" value="CPSase_L_D3"/>
    <property type="match status" value="1"/>
</dbReference>
<feature type="binding site" evidence="14">
    <location>
        <position position="285"/>
    </location>
    <ligand>
        <name>Mg(2+)</name>
        <dbReference type="ChEBI" id="CHEBI:18420"/>
        <label>1</label>
    </ligand>
</feature>
<organism evidence="17 18">
    <name type="scientific">Geotalea uraniireducens</name>
    <dbReference type="NCBI Taxonomy" id="351604"/>
    <lineage>
        <taxon>Bacteria</taxon>
        <taxon>Pseudomonadati</taxon>
        <taxon>Thermodesulfobacteriota</taxon>
        <taxon>Desulfuromonadia</taxon>
        <taxon>Geobacterales</taxon>
        <taxon>Geobacteraceae</taxon>
        <taxon>Geotalea</taxon>
    </lineage>
</organism>
<comment type="similarity">
    <text evidence="2 14">Belongs to the CarB family.</text>
</comment>
<dbReference type="PANTHER" id="PTHR11405">
    <property type="entry name" value="CARBAMOYLTRANSFERASE FAMILY MEMBER"/>
    <property type="match status" value="1"/>
</dbReference>
<dbReference type="PANTHER" id="PTHR11405:SF53">
    <property type="entry name" value="CARBAMOYL-PHOSPHATE SYNTHASE [AMMONIA], MITOCHONDRIAL"/>
    <property type="match status" value="1"/>
</dbReference>
<dbReference type="InterPro" id="IPR005479">
    <property type="entry name" value="CPAse_ATP-bd"/>
</dbReference>
<dbReference type="InterPro" id="IPR005483">
    <property type="entry name" value="CPSase_dom"/>
</dbReference>
<feature type="binding site" evidence="14">
    <location>
        <position position="851"/>
    </location>
    <ligand>
        <name>Mn(2+)</name>
        <dbReference type="ChEBI" id="CHEBI:29035"/>
        <label>4</label>
    </ligand>
</feature>
<dbReference type="PROSITE" id="PS51257">
    <property type="entry name" value="PROKAR_LIPOPROTEIN"/>
    <property type="match status" value="1"/>
</dbReference>
<dbReference type="SUPFAM" id="SSF56059">
    <property type="entry name" value="Glutathione synthetase ATP-binding domain-like"/>
    <property type="match status" value="2"/>
</dbReference>
<dbReference type="EMBL" id="AP027151">
    <property type="protein sequence ID" value="BDV42867.1"/>
    <property type="molecule type" value="Genomic_DNA"/>
</dbReference>
<feature type="binding site" evidence="14">
    <location>
        <position position="794"/>
    </location>
    <ligand>
        <name>ATP</name>
        <dbReference type="ChEBI" id="CHEBI:30616"/>
        <label>2</label>
    </ligand>
</feature>
<keyword evidence="5 14" id="KW-0028">Amino-acid biosynthesis</keyword>
<dbReference type="InterPro" id="IPR016185">
    <property type="entry name" value="PreATP-grasp_dom_sf"/>
</dbReference>
<evidence type="ECO:0000313" key="17">
    <source>
        <dbReference type="EMBL" id="BDV42867.1"/>
    </source>
</evidence>
<feature type="binding site" evidence="14">
    <location>
        <position position="299"/>
    </location>
    <ligand>
        <name>Mg(2+)</name>
        <dbReference type="ChEBI" id="CHEBI:18420"/>
        <label>2</label>
    </ligand>
</feature>
<dbReference type="SUPFAM" id="SSF48108">
    <property type="entry name" value="Carbamoyl phosphate synthetase, large subunit connection domain"/>
    <property type="match status" value="1"/>
</dbReference>
<dbReference type="InterPro" id="IPR033937">
    <property type="entry name" value="MGS_CPS_CarB"/>
</dbReference>
<feature type="binding site" evidence="14">
    <location>
        <position position="764"/>
    </location>
    <ligand>
        <name>ATP</name>
        <dbReference type="ChEBI" id="CHEBI:30616"/>
        <label>2</label>
    </ligand>
</feature>
<dbReference type="PROSITE" id="PS00867">
    <property type="entry name" value="CPSASE_2"/>
    <property type="match status" value="2"/>
</dbReference>
<feature type="binding site" evidence="14">
    <location>
        <position position="762"/>
    </location>
    <ligand>
        <name>ATP</name>
        <dbReference type="ChEBI" id="CHEBI:30616"/>
        <label>2</label>
    </ligand>
</feature>
<comment type="domain">
    <text evidence="14">The large subunit is composed of 2 ATP-grasp domains that are involved in binding the 2 ATP molecules needed for carbamoyl phosphate synthesis. The N-terminal ATP-grasp domain (referred to as the carboxyphosphate synthetic component) catalyzes the ATP-dependent phosphorylation of hydrogencarbonate to carboxyphosphate and the subsequent nucleophilic attack by ammonia to form a carbamate intermediate. The C-terminal ATP-grasp domain (referred to as the carbamoyl phosphate synthetic component) then catalyzes the phosphorylation of carbamate with the second ATP to form the end product carbamoyl phosphate. The reactive and unstable enzyme intermediates are sequentially channeled from one active site to the next through the interior of the protein over a distance of at least 96 A.</text>
</comment>
<dbReference type="Gene3D" id="3.30.470.20">
    <property type="entry name" value="ATP-grasp fold, B domain"/>
    <property type="match status" value="2"/>
</dbReference>
<dbReference type="PROSITE" id="PS51855">
    <property type="entry name" value="MGS"/>
    <property type="match status" value="1"/>
</dbReference>
<dbReference type="RefSeq" id="WP_282003570.1">
    <property type="nucleotide sequence ID" value="NZ_AP027151.1"/>
</dbReference>
<name>A0ABN6VX00_9BACT</name>
<feature type="domain" description="MGS-like" evidence="16">
    <location>
        <begin position="945"/>
        <end position="1080"/>
    </location>
</feature>
<feature type="binding site" evidence="14">
    <location>
        <position position="129"/>
    </location>
    <ligand>
        <name>ATP</name>
        <dbReference type="ChEBI" id="CHEBI:30616"/>
        <label>1</label>
    </ligand>
</feature>
<evidence type="ECO:0000256" key="2">
    <source>
        <dbReference type="ARBA" id="ARBA00009799"/>
    </source>
</evidence>
<dbReference type="PROSITE" id="PS50975">
    <property type="entry name" value="ATP_GRASP"/>
    <property type="match status" value="2"/>
</dbReference>
<dbReference type="CDD" id="cd01424">
    <property type="entry name" value="MGS_CPS_II"/>
    <property type="match status" value="1"/>
</dbReference>
<feature type="binding site" evidence="14">
    <location>
        <position position="285"/>
    </location>
    <ligand>
        <name>Mn(2+)</name>
        <dbReference type="ChEBI" id="CHEBI:29035"/>
        <label>1</label>
    </ligand>
</feature>
<evidence type="ECO:0000256" key="6">
    <source>
        <dbReference type="ARBA" id="ARBA00022723"/>
    </source>
</evidence>
<evidence type="ECO:0000256" key="8">
    <source>
        <dbReference type="ARBA" id="ARBA00022741"/>
    </source>
</evidence>
<dbReference type="Pfam" id="PF02142">
    <property type="entry name" value="MGS"/>
    <property type="match status" value="1"/>
</dbReference>
<evidence type="ECO:0000256" key="1">
    <source>
        <dbReference type="ARBA" id="ARBA00005077"/>
    </source>
</evidence>
<feature type="binding site" evidence="14">
    <location>
        <position position="301"/>
    </location>
    <ligand>
        <name>Mg(2+)</name>
        <dbReference type="ChEBI" id="CHEBI:18420"/>
        <label>2</label>
    </ligand>
</feature>
<keyword evidence="3 14" id="KW-0055">Arginine biosynthesis</keyword>
<feature type="domain" description="ATP-grasp" evidence="15">
    <location>
        <begin position="687"/>
        <end position="878"/>
    </location>
</feature>
<dbReference type="SUPFAM" id="SSF52335">
    <property type="entry name" value="Methylglyoxal synthase-like"/>
    <property type="match status" value="1"/>
</dbReference>
<dbReference type="PRINTS" id="PR00098">
    <property type="entry name" value="CPSASE"/>
</dbReference>
<evidence type="ECO:0000256" key="14">
    <source>
        <dbReference type="HAMAP-Rule" id="MF_01210"/>
    </source>
</evidence>
<evidence type="ECO:0000313" key="18">
    <source>
        <dbReference type="Proteomes" id="UP001317705"/>
    </source>
</evidence>
<dbReference type="InterPro" id="IPR011761">
    <property type="entry name" value="ATP-grasp"/>
</dbReference>
<feature type="binding site" evidence="14">
    <location>
        <position position="208"/>
    </location>
    <ligand>
        <name>ATP</name>
        <dbReference type="ChEBI" id="CHEBI:30616"/>
        <label>1</label>
    </ligand>
</feature>
<evidence type="ECO:0000259" key="15">
    <source>
        <dbReference type="PROSITE" id="PS50975"/>
    </source>
</evidence>
<feature type="binding site" evidence="14">
    <location>
        <position position="837"/>
    </location>
    <ligand>
        <name>Mg(2+)</name>
        <dbReference type="ChEBI" id="CHEBI:18420"/>
        <label>3</label>
    </ligand>
</feature>
<evidence type="ECO:0000256" key="10">
    <source>
        <dbReference type="ARBA" id="ARBA00022842"/>
    </source>
</evidence>
<dbReference type="HAMAP" id="MF_01210_B">
    <property type="entry name" value="CPSase_L_chain_B"/>
    <property type="match status" value="1"/>
</dbReference>
<feature type="binding site" evidence="14">
    <location>
        <position position="241"/>
    </location>
    <ligand>
        <name>ATP</name>
        <dbReference type="ChEBI" id="CHEBI:30616"/>
        <label>1</label>
    </ligand>
</feature>
<dbReference type="Proteomes" id="UP001317705">
    <property type="component" value="Chromosome"/>
</dbReference>
<evidence type="ECO:0000256" key="13">
    <source>
        <dbReference type="ARBA" id="ARBA00047359"/>
    </source>
</evidence>
<feature type="binding site" evidence="14">
    <location>
        <position position="210"/>
    </location>
    <ligand>
        <name>ATP</name>
        <dbReference type="ChEBI" id="CHEBI:30616"/>
        <label>1</label>
    </ligand>
</feature>
<feature type="region of interest" description="Allosteric domain" evidence="14">
    <location>
        <begin position="945"/>
        <end position="1080"/>
    </location>
</feature>
<keyword evidence="18" id="KW-1185">Reference proteome</keyword>
<dbReference type="SUPFAM" id="SSF52440">
    <property type="entry name" value="PreATP-grasp domain"/>
    <property type="match status" value="2"/>
</dbReference>
<dbReference type="HAMAP" id="MF_01210_A">
    <property type="entry name" value="CPSase_L_chain_A"/>
    <property type="match status" value="1"/>
</dbReference>
<dbReference type="Pfam" id="PF02786">
    <property type="entry name" value="CPSase_L_D2"/>
    <property type="match status" value="2"/>
</dbReference>
<evidence type="ECO:0000256" key="11">
    <source>
        <dbReference type="ARBA" id="ARBA00022975"/>
    </source>
</evidence>
<dbReference type="SMART" id="SM00851">
    <property type="entry name" value="MGS"/>
    <property type="match status" value="1"/>
</dbReference>
<feature type="binding site" evidence="14">
    <location>
        <position position="796"/>
    </location>
    <ligand>
        <name>ATP</name>
        <dbReference type="ChEBI" id="CHEBI:30616"/>
        <label>2</label>
    </ligand>
</feature>
<comment type="catalytic activity">
    <reaction evidence="14">
        <text>hydrogencarbonate + L-glutamine + 2 ATP + H2O = carbamoyl phosphate + L-glutamate + 2 ADP + phosphate + 2 H(+)</text>
        <dbReference type="Rhea" id="RHEA:18633"/>
        <dbReference type="ChEBI" id="CHEBI:15377"/>
        <dbReference type="ChEBI" id="CHEBI:15378"/>
        <dbReference type="ChEBI" id="CHEBI:17544"/>
        <dbReference type="ChEBI" id="CHEBI:29985"/>
        <dbReference type="ChEBI" id="CHEBI:30616"/>
        <dbReference type="ChEBI" id="CHEBI:43474"/>
        <dbReference type="ChEBI" id="CHEBI:58228"/>
        <dbReference type="ChEBI" id="CHEBI:58359"/>
        <dbReference type="ChEBI" id="CHEBI:456216"/>
        <dbReference type="EC" id="6.3.5.5"/>
    </reaction>
</comment>
<feature type="binding site" evidence="14">
    <location>
        <position position="299"/>
    </location>
    <ligand>
        <name>Mn(2+)</name>
        <dbReference type="ChEBI" id="CHEBI:29035"/>
        <label>1</label>
    </ligand>
</feature>
<dbReference type="Pfam" id="PF25596">
    <property type="entry name" value="CPSase_L_D1"/>
    <property type="match status" value="2"/>
</dbReference>
<feature type="binding site" evidence="14">
    <location>
        <position position="849"/>
    </location>
    <ligand>
        <name>Mn(2+)</name>
        <dbReference type="ChEBI" id="CHEBI:29035"/>
        <label>4</label>
    </ligand>
</feature>
<feature type="binding site" evidence="14">
    <location>
        <position position="849"/>
    </location>
    <ligand>
        <name>Mg(2+)</name>
        <dbReference type="ChEBI" id="CHEBI:18420"/>
        <label>4</label>
    </ligand>
</feature>
<feature type="binding site" evidence="14">
    <location>
        <position position="299"/>
    </location>
    <ligand>
        <name>ATP</name>
        <dbReference type="ChEBI" id="CHEBI:30616"/>
        <label>1</label>
    </ligand>
</feature>
<evidence type="ECO:0000256" key="4">
    <source>
        <dbReference type="ARBA" id="ARBA00022598"/>
    </source>
</evidence>
<feature type="binding site" evidence="14">
    <location>
        <position position="301"/>
    </location>
    <ligand>
        <name>Mn(2+)</name>
        <dbReference type="ChEBI" id="CHEBI:29035"/>
        <label>2</label>
    </ligand>
</feature>
<feature type="binding site" evidence="14">
    <location>
        <position position="299"/>
    </location>
    <ligand>
        <name>Mg(2+)</name>
        <dbReference type="ChEBI" id="CHEBI:18420"/>
        <label>1</label>
    </ligand>
</feature>
<feature type="binding site" evidence="14">
    <location>
        <position position="215"/>
    </location>
    <ligand>
        <name>ATP</name>
        <dbReference type="ChEBI" id="CHEBI:30616"/>
        <label>1</label>
    </ligand>
</feature>
<keyword evidence="6" id="KW-0479">Metal-binding</keyword>
<comment type="subunit">
    <text evidence="14">Composed of two chains; the small (or glutamine) chain promotes the hydrolysis of glutamine to ammonia, which is used by the large (or ammonia) chain to synthesize carbamoyl phosphate. Tetramer of heterodimers (alpha,beta)4.</text>
</comment>
<feature type="binding site" evidence="14">
    <location>
        <position position="849"/>
    </location>
    <ligand>
        <name>ATP</name>
        <dbReference type="ChEBI" id="CHEBI:30616"/>
        <label>2</label>
    </ligand>
</feature>